<feature type="region of interest" description="Disordered" evidence="7">
    <location>
        <begin position="736"/>
        <end position="771"/>
    </location>
</feature>
<sequence length="771" mass="83100">MPVLLNADASFSSMQELLDLQESPANGGLSLSTPSPVDPHIGSPIGLGPTSPSSLRGDGPHIYTVASTLPDQLYGEKAKLSAETLKGSRLHSADSDEFYGWGTLKPKALQFFNTPRWVLFFLCVNAFLQGLIVSGLSSTVVTTIERRFDLSSHDAGLIVSCYDIACCVCLAFVTYFGGTGHKPRWLGWGLLIMAVGSIMFILPHFTTPPYQVSQPERTGLCSANSTSPSQETKGGGLSSYRFVFMLSQFLLGVGGTPLYTLGVTYLDENVQSSYAPVYLGIFYTASIVGPAAGYMLGGYTLSIFTHTNVVTQVTPEDPLWVGAWWIGFLAAGAATALVAFPILGFPQQLPGSQEHLAMRVSEAHQLKHGSHATALDPQFGKTLKDMPRSVLLLLRNPTFLFLCLASATEATIASGITTFSPKIFQSQFSLSASKAATLFGIIVIPAGCSGTFLGGYIVKRLNLRCRGIINFCMTCTLCCLLLTFPLLIHCPTVAVAGVTVSYQSSVMDQRQLDEYEHLSDKPSRMQLKNSSSPVWHNLTVGCNARCDCARELYNPVCGEDGVMYYSPCYAGCSSINQTQSSTSKQVYSDCSCLLGNRSGGEEGYALAGMCDISCNIQPVFISFFFLSAMFALLCSIPTVIATLRCVPDSQKSFALGIQSILFRLLGTIPGPIAFGSLIDKSCILWQDHSSELGSCYLYENSAMSRRCFTASIIVRIFSIAFYMLASILYRPPPEVPQTSGCETPDHAAGDTSDLPVKDLPDDGVIVNPHAK</sequence>
<dbReference type="AlphaFoldDB" id="A0AAV6STR9"/>
<keyword evidence="10" id="KW-1185">Reference proteome</keyword>
<dbReference type="InterPro" id="IPR004156">
    <property type="entry name" value="OATP"/>
</dbReference>
<keyword evidence="4 6" id="KW-1133">Transmembrane helix</keyword>
<feature type="transmembrane region" description="Helical" evidence="6">
    <location>
        <begin position="185"/>
        <end position="205"/>
    </location>
</feature>
<accession>A0AAV6STR9</accession>
<dbReference type="PROSITE" id="PS51465">
    <property type="entry name" value="KAZAL_2"/>
    <property type="match status" value="1"/>
</dbReference>
<feature type="transmembrane region" description="Helical" evidence="6">
    <location>
        <begin position="242"/>
        <end position="266"/>
    </location>
</feature>
<evidence type="ECO:0000256" key="2">
    <source>
        <dbReference type="ARBA" id="ARBA00022475"/>
    </source>
</evidence>
<organism evidence="9 10">
    <name type="scientific">Solea senegalensis</name>
    <name type="common">Senegalese sole</name>
    <dbReference type="NCBI Taxonomy" id="28829"/>
    <lineage>
        <taxon>Eukaryota</taxon>
        <taxon>Metazoa</taxon>
        <taxon>Chordata</taxon>
        <taxon>Craniata</taxon>
        <taxon>Vertebrata</taxon>
        <taxon>Euteleostomi</taxon>
        <taxon>Actinopterygii</taxon>
        <taxon>Neopterygii</taxon>
        <taxon>Teleostei</taxon>
        <taxon>Neoteleostei</taxon>
        <taxon>Acanthomorphata</taxon>
        <taxon>Carangaria</taxon>
        <taxon>Pleuronectiformes</taxon>
        <taxon>Pleuronectoidei</taxon>
        <taxon>Soleidae</taxon>
        <taxon>Solea</taxon>
    </lineage>
</organism>
<name>A0AAV6STR9_SOLSE</name>
<dbReference type="GO" id="GO:0015347">
    <property type="term" value="F:sodium-independent organic anion transmembrane transporter activity"/>
    <property type="evidence" value="ECO:0007669"/>
    <property type="project" value="TreeGrafter"/>
</dbReference>
<feature type="transmembrane region" description="Helical" evidence="6">
    <location>
        <begin position="324"/>
        <end position="345"/>
    </location>
</feature>
<evidence type="ECO:0000256" key="4">
    <source>
        <dbReference type="ARBA" id="ARBA00022989"/>
    </source>
</evidence>
<dbReference type="EMBL" id="JAGKHQ010000003">
    <property type="protein sequence ID" value="KAG7520418.1"/>
    <property type="molecule type" value="Genomic_DNA"/>
</dbReference>
<gene>
    <name evidence="9" type="ORF">JOB18_028812</name>
</gene>
<dbReference type="PANTHER" id="PTHR11388">
    <property type="entry name" value="ORGANIC ANION TRANSPORTER"/>
    <property type="match status" value="1"/>
</dbReference>
<keyword evidence="6" id="KW-0406">Ion transport</keyword>
<dbReference type="Pfam" id="PF07648">
    <property type="entry name" value="Kazal_2"/>
    <property type="match status" value="1"/>
</dbReference>
<dbReference type="GO" id="GO:0043252">
    <property type="term" value="P:sodium-independent organic anion transport"/>
    <property type="evidence" value="ECO:0007669"/>
    <property type="project" value="TreeGrafter"/>
</dbReference>
<evidence type="ECO:0000256" key="1">
    <source>
        <dbReference type="ARBA" id="ARBA00004651"/>
    </source>
</evidence>
<dbReference type="Pfam" id="PF03137">
    <property type="entry name" value="OATP"/>
    <property type="match status" value="1"/>
</dbReference>
<feature type="transmembrane region" description="Helical" evidence="6">
    <location>
        <begin position="398"/>
        <end position="416"/>
    </location>
</feature>
<keyword evidence="2" id="KW-1003">Cell membrane</keyword>
<keyword evidence="6" id="KW-0813">Transport</keyword>
<keyword evidence="3 6" id="KW-0812">Transmembrane</keyword>
<comment type="similarity">
    <text evidence="6">Belongs to the organo anion transporter (TC 2.A.60) family.</text>
</comment>
<feature type="transmembrane region" description="Helical" evidence="6">
    <location>
        <begin position="619"/>
        <end position="643"/>
    </location>
</feature>
<evidence type="ECO:0000259" key="8">
    <source>
        <dbReference type="PROSITE" id="PS51465"/>
    </source>
</evidence>
<dbReference type="InterPro" id="IPR002350">
    <property type="entry name" value="Kazal_dom"/>
</dbReference>
<dbReference type="GO" id="GO:0006811">
    <property type="term" value="P:monoatomic ion transport"/>
    <property type="evidence" value="ECO:0007669"/>
    <property type="project" value="UniProtKB-KW"/>
</dbReference>
<evidence type="ECO:0000313" key="9">
    <source>
        <dbReference type="EMBL" id="KAG7520418.1"/>
    </source>
</evidence>
<evidence type="ECO:0000256" key="3">
    <source>
        <dbReference type="ARBA" id="ARBA00022692"/>
    </source>
</evidence>
<keyword evidence="5 6" id="KW-0472">Membrane</keyword>
<dbReference type="GO" id="GO:0016323">
    <property type="term" value="C:basolateral plasma membrane"/>
    <property type="evidence" value="ECO:0007669"/>
    <property type="project" value="TreeGrafter"/>
</dbReference>
<evidence type="ECO:0000256" key="7">
    <source>
        <dbReference type="SAM" id="MobiDB-lite"/>
    </source>
</evidence>
<dbReference type="Proteomes" id="UP000693946">
    <property type="component" value="Linkage Group LG11"/>
</dbReference>
<feature type="transmembrane region" description="Helical" evidence="6">
    <location>
        <begin position="117"/>
        <end position="137"/>
    </location>
</feature>
<evidence type="ECO:0000256" key="6">
    <source>
        <dbReference type="RuleBase" id="RU362056"/>
    </source>
</evidence>
<feature type="transmembrane region" description="Helical" evidence="6">
    <location>
        <begin position="278"/>
        <end position="304"/>
    </location>
</feature>
<comment type="caution">
    <text evidence="6">Lacks conserved residue(s) required for the propagation of feature annotation.</text>
</comment>
<feature type="transmembrane region" description="Helical" evidence="6">
    <location>
        <begin position="157"/>
        <end position="178"/>
    </location>
</feature>
<protein>
    <recommendedName>
        <fullName evidence="6">Solute carrier organic anion transporter family member</fullName>
    </recommendedName>
</protein>
<dbReference type="NCBIfam" id="TIGR00805">
    <property type="entry name" value="oat"/>
    <property type="match status" value="1"/>
</dbReference>
<feature type="transmembrane region" description="Helical" evidence="6">
    <location>
        <begin position="436"/>
        <end position="456"/>
    </location>
</feature>
<evidence type="ECO:0000313" key="10">
    <source>
        <dbReference type="Proteomes" id="UP000693946"/>
    </source>
</evidence>
<reference evidence="9 10" key="1">
    <citation type="journal article" date="2021" name="Sci. Rep.">
        <title>Chromosome anchoring in Senegalese sole (Solea senegalensis) reveals sex-associated markers and genome rearrangements in flatfish.</title>
        <authorList>
            <person name="Guerrero-Cozar I."/>
            <person name="Gomez-Garrido J."/>
            <person name="Berbel C."/>
            <person name="Martinez-Blanch J.F."/>
            <person name="Alioto T."/>
            <person name="Claros M.G."/>
            <person name="Gagnaire P.A."/>
            <person name="Manchado M."/>
        </authorList>
    </citation>
    <scope>NUCLEOTIDE SEQUENCE [LARGE SCALE GENOMIC DNA]</scope>
    <source>
        <strain evidence="9">Sse05_10M</strain>
    </source>
</reference>
<feature type="transmembrane region" description="Helical" evidence="6">
    <location>
        <begin position="707"/>
        <end position="729"/>
    </location>
</feature>
<evidence type="ECO:0000256" key="5">
    <source>
        <dbReference type="ARBA" id="ARBA00023136"/>
    </source>
</evidence>
<comment type="subcellular location">
    <subcellularLocation>
        <location evidence="1 6">Cell membrane</location>
        <topology evidence="1 6">Multi-pass membrane protein</topology>
    </subcellularLocation>
</comment>
<proteinExistence type="inferred from homology"/>
<feature type="domain" description="Kazal-like" evidence="8">
    <location>
        <begin position="536"/>
        <end position="594"/>
    </location>
</feature>
<dbReference type="PANTHER" id="PTHR11388:SF100">
    <property type="entry name" value="SOLUTE CARRIER ORGANIC ANION TRANSPORTER FAMILY MEMBER 4A1"/>
    <property type="match status" value="1"/>
</dbReference>
<comment type="caution">
    <text evidence="9">The sequence shown here is derived from an EMBL/GenBank/DDBJ whole genome shotgun (WGS) entry which is preliminary data.</text>
</comment>